<proteinExistence type="predicted"/>
<dbReference type="Pfam" id="PF18962">
    <property type="entry name" value="Por_Secre_tail"/>
    <property type="match status" value="1"/>
</dbReference>
<dbReference type="KEGG" id="aswu:HUW51_18365"/>
<reference evidence="4 5" key="1">
    <citation type="journal article" date="2018" name="Int. J. Syst. Evol. Microbiol.">
        <title>Adhaeribacter swui sp. nov., isolated from wet mud.</title>
        <authorList>
            <person name="Kim D.U."/>
            <person name="Kim K.W."/>
            <person name="Kang M.S."/>
            <person name="Kim J.Y."/>
            <person name="Jang J.H."/>
            <person name="Kim M.K."/>
        </authorList>
    </citation>
    <scope>NUCLEOTIDE SEQUENCE [LARGE SCALE GENOMIC DNA]</scope>
    <source>
        <strain evidence="4 5">KCTC 52873</strain>
    </source>
</reference>
<keyword evidence="5" id="KW-1185">Reference proteome</keyword>
<evidence type="ECO:0000256" key="1">
    <source>
        <dbReference type="SAM" id="MobiDB-lite"/>
    </source>
</evidence>
<dbReference type="InterPro" id="IPR013783">
    <property type="entry name" value="Ig-like_fold"/>
</dbReference>
<name>A0A7G7GBR2_9BACT</name>
<dbReference type="SUPFAM" id="SSF50998">
    <property type="entry name" value="Quinoprotein alcohol dehydrogenase-like"/>
    <property type="match status" value="1"/>
</dbReference>
<dbReference type="PANTHER" id="PTHR42754:SF1">
    <property type="entry name" value="LIPOPROTEIN"/>
    <property type="match status" value="1"/>
</dbReference>
<dbReference type="PRINTS" id="PR00313">
    <property type="entry name" value="CABNDNGRPT"/>
</dbReference>
<dbReference type="Gene3D" id="2.60.40.10">
    <property type="entry name" value="Immunoglobulins"/>
    <property type="match status" value="1"/>
</dbReference>
<accession>A0A7G7GBR2</accession>
<evidence type="ECO:0000259" key="3">
    <source>
        <dbReference type="SMART" id="SM00089"/>
    </source>
</evidence>
<feature type="region of interest" description="Disordered" evidence="1">
    <location>
        <begin position="418"/>
        <end position="439"/>
    </location>
</feature>
<keyword evidence="2" id="KW-0732">Signal</keyword>
<dbReference type="InterPro" id="IPR026444">
    <property type="entry name" value="Secre_tail"/>
</dbReference>
<dbReference type="CDD" id="cd00146">
    <property type="entry name" value="PKD"/>
    <property type="match status" value="1"/>
</dbReference>
<dbReference type="InterPro" id="IPR011047">
    <property type="entry name" value="Quinoprotein_ADH-like_sf"/>
</dbReference>
<dbReference type="FunFam" id="2.60.40.10:FF:000257">
    <property type="entry name" value="Dyslexia-associated protein KIAA0319-like"/>
    <property type="match status" value="1"/>
</dbReference>
<dbReference type="EMBL" id="CP055156">
    <property type="protein sequence ID" value="QNF34596.1"/>
    <property type="molecule type" value="Genomic_DNA"/>
</dbReference>
<dbReference type="SUPFAM" id="SSF49299">
    <property type="entry name" value="PKD domain"/>
    <property type="match status" value="1"/>
</dbReference>
<feature type="compositionally biased region" description="Basic and acidic residues" evidence="1">
    <location>
        <begin position="429"/>
        <end position="439"/>
    </location>
</feature>
<organism evidence="4 5">
    <name type="scientific">Adhaeribacter swui</name>
    <dbReference type="NCBI Taxonomy" id="2086471"/>
    <lineage>
        <taxon>Bacteria</taxon>
        <taxon>Pseudomonadati</taxon>
        <taxon>Bacteroidota</taxon>
        <taxon>Cytophagia</taxon>
        <taxon>Cytophagales</taxon>
        <taxon>Hymenobacteraceae</taxon>
        <taxon>Adhaeribacter</taxon>
    </lineage>
</organism>
<dbReference type="SMART" id="SM00089">
    <property type="entry name" value="PKD"/>
    <property type="match status" value="1"/>
</dbReference>
<dbReference type="NCBIfam" id="TIGR04183">
    <property type="entry name" value="Por_Secre_tail"/>
    <property type="match status" value="1"/>
</dbReference>
<evidence type="ECO:0000256" key="2">
    <source>
        <dbReference type="SAM" id="SignalP"/>
    </source>
</evidence>
<gene>
    <name evidence="4" type="ORF">HUW51_18365</name>
</gene>
<dbReference type="InterPro" id="IPR022409">
    <property type="entry name" value="PKD/Chitinase_dom"/>
</dbReference>
<dbReference type="Pfam" id="PF22352">
    <property type="entry name" value="K319L-like_PKD"/>
    <property type="match status" value="1"/>
</dbReference>
<dbReference type="AlphaFoldDB" id="A0A7G7GBR2"/>
<dbReference type="InterPro" id="IPR035986">
    <property type="entry name" value="PKD_dom_sf"/>
</dbReference>
<protein>
    <submittedName>
        <fullName evidence="4">T9SS type A sorting domain-containing protein</fullName>
    </submittedName>
</protein>
<feature type="compositionally biased region" description="Polar residues" evidence="1">
    <location>
        <begin position="418"/>
        <end position="428"/>
    </location>
</feature>
<dbReference type="Proteomes" id="UP000515237">
    <property type="component" value="Chromosome"/>
</dbReference>
<feature type="chain" id="PRO_5028995944" evidence="2">
    <location>
        <begin position="25"/>
        <end position="920"/>
    </location>
</feature>
<evidence type="ECO:0000313" key="5">
    <source>
        <dbReference type="Proteomes" id="UP000515237"/>
    </source>
</evidence>
<dbReference type="PANTHER" id="PTHR42754">
    <property type="entry name" value="ENDOGLUCANASE"/>
    <property type="match status" value="1"/>
</dbReference>
<sequence>MPRKFTQVFFSLLLCALLNHPVLGQGFQKAWDKTFGGSSSDILLTSITCKDGGVLLAGASDSNGGGSKSSNSKGIQDFWVVKTDENGNKNWDKTFGGSGNDFLQTALQTPDGGFILAGTSNSPVSGDKSVSASSQYDYWIVKINASGDKQWDKSFGGTGNDHLRSICPTSDGGYLLAGSSNSPASGRAPYNKTTSNRGEQDYWVVKINAAGTKLWDKTFGGSNYDYLQTIVPTRNNGFILAGSSYSSKGGDKSESGTAYSDYWVLKIDASGNKQWDKTYGGSQEETLKACLVTSDGGLLLAGNSNSQAGSEKSTNSYGLNDFWLIKTDASGNKQWDKTYGGNNNDYLQAITQTSNSSFLVGGTSKSPASGNKTSALKGDADFWILKINASGSKQWEKTYGGERYDNLQALHTTSNGNFFASGTSNSGSDNDKNAPNRGESDYWLLSLKSGSQDEPDEPDVPEDPTPEQLVESFTLLNADKDSDIQTLANNAVLNLATLPTTNLNIRANTRTNAVSLVFRLSGTQSLERNETSAPYIVFGASGNDYYNWNFVPGNYTLEAIPTLNSQPGLTYKINFQVINQGSGNKIPVAEAGANTTLTLPKNSLTLNGSGSDPDGSITKYQWSQLSGPNTATFNSKEIAKPTVTNLIAGTYTFSLMVTDNKNASSLADQVVVTVNSSNTTTQQVTSYTLMNADTDTEIMTITDGSVINLSTFPTKNFNIRANTNPGKVGSLVYALSGAYTINKSETAAPYALFGDDAGDFKPIALKVGQYNLKATPYTLASGSGTAGTPLAISFKLTRTSASANNSDSSYVYPEEELGEEEPWDIYASDTDPASVVELTNYPNPFQENTTLRFTFAEEQEYTLEVYDLHGTSISEPRQGLALPGEPVTQIYDLSQSPNGIYLVKLITSREVQHLQIIHGD</sequence>
<feature type="signal peptide" evidence="2">
    <location>
        <begin position="1"/>
        <end position="24"/>
    </location>
</feature>
<feature type="domain" description="PKD/Chitinase" evidence="3">
    <location>
        <begin position="588"/>
        <end position="677"/>
    </location>
</feature>
<dbReference type="RefSeq" id="WP_185271089.1">
    <property type="nucleotide sequence ID" value="NZ_CP055156.1"/>
</dbReference>
<evidence type="ECO:0000313" key="4">
    <source>
        <dbReference type="EMBL" id="QNF34596.1"/>
    </source>
</evidence>